<comment type="caution">
    <text evidence="1">The sequence shown here is derived from an EMBL/GenBank/DDBJ whole genome shotgun (WGS) entry which is preliminary data.</text>
</comment>
<dbReference type="RefSeq" id="WP_044075826.1">
    <property type="nucleotide sequence ID" value="NZ_QJJX01000021.1"/>
</dbReference>
<accession>A0A318HSM5</accession>
<protein>
    <submittedName>
        <fullName evidence="1">Uncharacterized protein</fullName>
    </submittedName>
</protein>
<evidence type="ECO:0000313" key="1">
    <source>
        <dbReference type="EMBL" id="PXX21272.1"/>
    </source>
</evidence>
<evidence type="ECO:0000313" key="2">
    <source>
        <dbReference type="Proteomes" id="UP000248314"/>
    </source>
</evidence>
<keyword evidence="2" id="KW-1185">Reference proteome</keyword>
<name>A0A318HSM5_9BACT</name>
<proteinExistence type="predicted"/>
<reference evidence="1 2" key="1">
    <citation type="submission" date="2018-05" db="EMBL/GenBank/DDBJ databases">
        <title>Genomic Encyclopedia of Type Strains, Phase I: the one thousand microbial genomes (KMG-I) project.</title>
        <authorList>
            <person name="Kyrpides N."/>
        </authorList>
    </citation>
    <scope>NUCLEOTIDE SEQUENCE [LARGE SCALE GENOMIC DNA]</scope>
    <source>
        <strain evidence="1 2">DSM 15611</strain>
    </source>
</reference>
<dbReference type="Proteomes" id="UP000248314">
    <property type="component" value="Unassembled WGS sequence"/>
</dbReference>
<sequence length="60" mass="6897">MKHLAHCRVIYNHSNNKKSISFIGEKWLKSTLFVAKQRILGGEKSRVGEQIEKQNGAKCR</sequence>
<organism evidence="1 2">
    <name type="scientific">Hoylesella shahii DSM 15611 = JCM 12083</name>
    <dbReference type="NCBI Taxonomy" id="1122991"/>
    <lineage>
        <taxon>Bacteria</taxon>
        <taxon>Pseudomonadati</taxon>
        <taxon>Bacteroidota</taxon>
        <taxon>Bacteroidia</taxon>
        <taxon>Bacteroidales</taxon>
        <taxon>Prevotellaceae</taxon>
        <taxon>Hoylesella</taxon>
    </lineage>
</organism>
<gene>
    <name evidence="1" type="ORF">EJ73_01796</name>
</gene>
<dbReference type="AlphaFoldDB" id="A0A318HSM5"/>
<dbReference type="EMBL" id="QJJX01000021">
    <property type="protein sequence ID" value="PXX21272.1"/>
    <property type="molecule type" value="Genomic_DNA"/>
</dbReference>